<dbReference type="EMBL" id="VUJU01006144">
    <property type="protein sequence ID" value="KAF0749322.1"/>
    <property type="molecule type" value="Genomic_DNA"/>
</dbReference>
<dbReference type="PROSITE" id="PS50893">
    <property type="entry name" value="ABC_TRANSPORTER_2"/>
    <property type="match status" value="1"/>
</dbReference>
<dbReference type="CDD" id="cd03221">
    <property type="entry name" value="ABCF_EF-3"/>
    <property type="match status" value="1"/>
</dbReference>
<sequence length="759" mass="85288">MDLVDILAVTKVNDDEAVEVPVQPNRGNKTSKKNKKKNKNQDWEDESEDLVDILAASEVNDDATTNELPQPNRGNKISKKNKKKNKNQDWDDESEDLVDLLAETKLNDDEVVVEEIPQPNRGNKISKKNKKKNKNQQDLDENSAVDDDDNDDINIKVSTSPTEEVADNTPAKISTGKISKKNKRKKKDFDLEEDDDDTLLQDNIVRNDDNKSLDIEEQLVDGGDISAVEQTAEKINKVAGDVEDDNASTAMPEQDAVAENCDVDEKLEAAKLAGKKKKSKKNKKKTNYDEEILMEASTADVMAESDKNKKSAINVEEKCDIDEEIPVEQPVEIANAKNAMTTLISADGKNHDNTGELFFTNQLGDEAVPEVVKVPKQKSKTKDVSKSDKLSHKEKKKMKKELEYLKQMDLLTKKGGQGHSELGANFSVSQIQKTAGQLAAMEHAVDIKINSFSIAAKGQDLFVNASLLIAHGRRYGLVGPNGHGKTTLLRHIAERLFDVPPSIDILYCEQEVVADETTAVKAVLRADTRCTELLAECKRLEEAQEKGTGEDVTDRLNEVYDELKVLGADSAEPRARRILAGLGFSAAMQDRATKDFSGGWRMRVSLARALFLEPTLLLLDEPTNHLDLNAVIWLDNYLQGWKKTLLVVSHDQSFLDNVCNEIIHLDQKRLFYYKGNYSMFKKMHSQKKKETIKEYEKQEKRLKEMKQQGQSKKQAEKKQKEVLTRKQEKNKGKPGKNAGMDDDDNAEPTQLLQKPRDYN</sequence>
<dbReference type="InterPro" id="IPR027417">
    <property type="entry name" value="P-loop_NTPase"/>
</dbReference>
<dbReference type="PANTHER" id="PTHR19211:SF14">
    <property type="entry name" value="ATP-BINDING CASSETTE SUB-FAMILY F MEMBER 1"/>
    <property type="match status" value="1"/>
</dbReference>
<feature type="compositionally biased region" description="Acidic residues" evidence="4">
    <location>
        <begin position="138"/>
        <end position="152"/>
    </location>
</feature>
<dbReference type="Pfam" id="PF00005">
    <property type="entry name" value="ABC_tran"/>
    <property type="match status" value="1"/>
</dbReference>
<dbReference type="PROSITE" id="PS00211">
    <property type="entry name" value="ABC_TRANSPORTER_1"/>
    <property type="match status" value="1"/>
</dbReference>
<dbReference type="GO" id="GO:0005524">
    <property type="term" value="F:ATP binding"/>
    <property type="evidence" value="ECO:0007669"/>
    <property type="project" value="UniProtKB-KW"/>
</dbReference>
<evidence type="ECO:0000313" key="7">
    <source>
        <dbReference type="Proteomes" id="UP000478052"/>
    </source>
</evidence>
<dbReference type="OrthoDB" id="2110130at2759"/>
<dbReference type="SUPFAM" id="SSF52540">
    <property type="entry name" value="P-loop containing nucleoside triphosphate hydrolases"/>
    <property type="match status" value="1"/>
</dbReference>
<feature type="compositionally biased region" description="Basic residues" evidence="4">
    <location>
        <begin position="29"/>
        <end position="38"/>
    </location>
</feature>
<accession>A0A6G0Y4T4</accession>
<keyword evidence="7" id="KW-1185">Reference proteome</keyword>
<evidence type="ECO:0000256" key="2">
    <source>
        <dbReference type="ARBA" id="ARBA00022741"/>
    </source>
</evidence>
<dbReference type="FunFam" id="3.40.50.300:FF:000472">
    <property type="entry name" value="ATP-binding cassette, sub-family F (GCN20), member 1"/>
    <property type="match status" value="1"/>
</dbReference>
<reference evidence="6 7" key="1">
    <citation type="submission" date="2019-08" db="EMBL/GenBank/DDBJ databases">
        <title>Whole genome of Aphis craccivora.</title>
        <authorList>
            <person name="Voronova N.V."/>
            <person name="Shulinski R.S."/>
            <person name="Bandarenka Y.V."/>
            <person name="Zhorov D.G."/>
            <person name="Warner D."/>
        </authorList>
    </citation>
    <scope>NUCLEOTIDE SEQUENCE [LARGE SCALE GENOMIC DNA]</scope>
    <source>
        <strain evidence="6">180601</strain>
        <tissue evidence="6">Whole Body</tissue>
    </source>
</reference>
<evidence type="ECO:0000256" key="1">
    <source>
        <dbReference type="ARBA" id="ARBA00022737"/>
    </source>
</evidence>
<organism evidence="6 7">
    <name type="scientific">Aphis craccivora</name>
    <name type="common">Cowpea aphid</name>
    <dbReference type="NCBI Taxonomy" id="307492"/>
    <lineage>
        <taxon>Eukaryota</taxon>
        <taxon>Metazoa</taxon>
        <taxon>Ecdysozoa</taxon>
        <taxon>Arthropoda</taxon>
        <taxon>Hexapoda</taxon>
        <taxon>Insecta</taxon>
        <taxon>Pterygota</taxon>
        <taxon>Neoptera</taxon>
        <taxon>Paraneoptera</taxon>
        <taxon>Hemiptera</taxon>
        <taxon>Sternorrhyncha</taxon>
        <taxon>Aphidomorpha</taxon>
        <taxon>Aphidoidea</taxon>
        <taxon>Aphididae</taxon>
        <taxon>Aphidini</taxon>
        <taxon>Aphis</taxon>
        <taxon>Aphis</taxon>
    </lineage>
</organism>
<dbReference type="GO" id="GO:0016887">
    <property type="term" value="F:ATP hydrolysis activity"/>
    <property type="evidence" value="ECO:0007669"/>
    <property type="project" value="InterPro"/>
</dbReference>
<evidence type="ECO:0000256" key="4">
    <source>
        <dbReference type="SAM" id="MobiDB-lite"/>
    </source>
</evidence>
<evidence type="ECO:0000259" key="5">
    <source>
        <dbReference type="PROSITE" id="PS50893"/>
    </source>
</evidence>
<evidence type="ECO:0000313" key="6">
    <source>
        <dbReference type="EMBL" id="KAF0749322.1"/>
    </source>
</evidence>
<feature type="compositionally biased region" description="Basic and acidic residues" evidence="4">
    <location>
        <begin position="713"/>
        <end position="731"/>
    </location>
</feature>
<dbReference type="Proteomes" id="UP000478052">
    <property type="component" value="Unassembled WGS sequence"/>
</dbReference>
<feature type="compositionally biased region" description="Basic and acidic residues" evidence="4">
    <location>
        <begin position="380"/>
        <end position="391"/>
    </location>
</feature>
<feature type="compositionally biased region" description="Basic residues" evidence="4">
    <location>
        <begin position="124"/>
        <end position="134"/>
    </location>
</feature>
<gene>
    <name evidence="6" type="ORF">FWK35_00017187</name>
</gene>
<keyword evidence="2" id="KW-0547">Nucleotide-binding</keyword>
<feature type="non-terminal residue" evidence="6">
    <location>
        <position position="759"/>
    </location>
</feature>
<comment type="caution">
    <text evidence="6">The sequence shown here is derived from an EMBL/GenBank/DDBJ whole genome shotgun (WGS) entry which is preliminary data.</text>
</comment>
<keyword evidence="3 6" id="KW-0067">ATP-binding</keyword>
<dbReference type="InterPro" id="IPR017871">
    <property type="entry name" value="ABC_transporter-like_CS"/>
</dbReference>
<dbReference type="InterPro" id="IPR050611">
    <property type="entry name" value="ABCF"/>
</dbReference>
<dbReference type="AlphaFoldDB" id="A0A6G0Y4T4"/>
<evidence type="ECO:0000256" key="3">
    <source>
        <dbReference type="ARBA" id="ARBA00022840"/>
    </source>
</evidence>
<feature type="domain" description="ABC transporter" evidence="5">
    <location>
        <begin position="447"/>
        <end position="692"/>
    </location>
</feature>
<feature type="region of interest" description="Disordered" evidence="4">
    <location>
        <begin position="373"/>
        <end position="397"/>
    </location>
</feature>
<dbReference type="PANTHER" id="PTHR19211">
    <property type="entry name" value="ATP-BINDING TRANSPORT PROTEIN-RELATED"/>
    <property type="match status" value="1"/>
</dbReference>
<protein>
    <submittedName>
        <fullName evidence="6">ATP-binding cassette sub-family F member 1 isoform X1</fullName>
    </submittedName>
</protein>
<feature type="region of interest" description="Disordered" evidence="4">
    <location>
        <begin position="18"/>
        <end position="196"/>
    </location>
</feature>
<feature type="compositionally biased region" description="Polar residues" evidence="4">
    <location>
        <begin position="62"/>
        <end position="73"/>
    </location>
</feature>
<dbReference type="InterPro" id="IPR003439">
    <property type="entry name" value="ABC_transporter-like_ATP-bd"/>
</dbReference>
<dbReference type="InterPro" id="IPR003593">
    <property type="entry name" value="AAA+_ATPase"/>
</dbReference>
<feature type="region of interest" description="Disordered" evidence="4">
    <location>
        <begin position="697"/>
        <end position="759"/>
    </location>
</feature>
<name>A0A6G0Y4T4_APHCR</name>
<feature type="compositionally biased region" description="Basic residues" evidence="4">
    <location>
        <begin position="76"/>
        <end position="85"/>
    </location>
</feature>
<proteinExistence type="predicted"/>
<dbReference type="SMART" id="SM00382">
    <property type="entry name" value="AAA"/>
    <property type="match status" value="1"/>
</dbReference>
<feature type="compositionally biased region" description="Basic and acidic residues" evidence="4">
    <location>
        <begin position="697"/>
        <end position="706"/>
    </location>
</feature>
<keyword evidence="1" id="KW-0677">Repeat</keyword>
<dbReference type="Gene3D" id="3.40.50.300">
    <property type="entry name" value="P-loop containing nucleotide triphosphate hydrolases"/>
    <property type="match status" value="1"/>
</dbReference>